<dbReference type="SUPFAM" id="SSF51905">
    <property type="entry name" value="FAD/NAD(P)-binding domain"/>
    <property type="match status" value="2"/>
</dbReference>
<comment type="caution">
    <text evidence="6">The sequence shown here is derived from an EMBL/GenBank/DDBJ whole genome shotgun (WGS) entry which is preliminary data.</text>
</comment>
<dbReference type="PRINTS" id="PR00368">
    <property type="entry name" value="FADPNR"/>
</dbReference>
<keyword evidence="3" id="KW-0274">FAD</keyword>
<dbReference type="Proteomes" id="UP001595711">
    <property type="component" value="Unassembled WGS sequence"/>
</dbReference>
<dbReference type="Gene3D" id="3.50.50.100">
    <property type="match status" value="1"/>
</dbReference>
<reference evidence="7" key="1">
    <citation type="journal article" date="2019" name="Int. J. Syst. Evol. Microbiol.">
        <title>The Global Catalogue of Microorganisms (GCM) 10K type strain sequencing project: providing services to taxonomists for standard genome sequencing and annotation.</title>
        <authorList>
            <consortium name="The Broad Institute Genomics Platform"/>
            <consortium name="The Broad Institute Genome Sequencing Center for Infectious Disease"/>
            <person name="Wu L."/>
            <person name="Ma J."/>
        </authorList>
    </citation>
    <scope>NUCLEOTIDE SEQUENCE [LARGE SCALE GENOMIC DNA]</scope>
    <source>
        <strain evidence="7">KCTC 42182</strain>
    </source>
</reference>
<keyword evidence="4" id="KW-0560">Oxidoreductase</keyword>
<feature type="domain" description="FAD/NAD(P)-binding" evidence="5">
    <location>
        <begin position="5"/>
        <end position="304"/>
    </location>
</feature>
<organism evidence="6 7">
    <name type="scientific">Ferrovibrio xuzhouensis</name>
    <dbReference type="NCBI Taxonomy" id="1576914"/>
    <lineage>
        <taxon>Bacteria</taxon>
        <taxon>Pseudomonadati</taxon>
        <taxon>Pseudomonadota</taxon>
        <taxon>Alphaproteobacteria</taxon>
        <taxon>Rhodospirillales</taxon>
        <taxon>Rhodospirillaceae</taxon>
        <taxon>Ferrovibrio</taxon>
    </lineage>
</organism>
<keyword evidence="2" id="KW-0285">Flavoprotein</keyword>
<evidence type="ECO:0000313" key="7">
    <source>
        <dbReference type="Proteomes" id="UP001595711"/>
    </source>
</evidence>
<proteinExistence type="predicted"/>
<evidence type="ECO:0000256" key="1">
    <source>
        <dbReference type="ARBA" id="ARBA00001974"/>
    </source>
</evidence>
<accession>A0ABV7VIW5</accession>
<dbReference type="Pfam" id="PF07992">
    <property type="entry name" value="Pyr_redox_2"/>
    <property type="match status" value="1"/>
</dbReference>
<evidence type="ECO:0000256" key="3">
    <source>
        <dbReference type="ARBA" id="ARBA00022827"/>
    </source>
</evidence>
<comment type="cofactor">
    <cofactor evidence="1">
        <name>FAD</name>
        <dbReference type="ChEBI" id="CHEBI:57692"/>
    </cofactor>
</comment>
<dbReference type="PANTHER" id="PTHR42913">
    <property type="entry name" value="APOPTOSIS-INDUCING FACTOR 1"/>
    <property type="match status" value="1"/>
</dbReference>
<name>A0ABV7VIW5_9PROT</name>
<gene>
    <name evidence="6" type="ORF">ACFOOQ_16375</name>
</gene>
<dbReference type="PANTHER" id="PTHR42913:SF9">
    <property type="entry name" value="SLR1591 PROTEIN"/>
    <property type="match status" value="1"/>
</dbReference>
<sequence>MRNAMHIVLLGGGHAHLEVLRRFGRRPQPGVRLSLITKGAHAPYSGMLPGFVAGHYSADEIHVPLAPLTQRANCALVVAEATRLDAERRSILLSDGREIAGDVISINTGAVTDCSTGTSAERCVAAKPIDDFAQDWTRLMDVIEADPTLRIAVIGAGAAGVELALSIQHRLMQMPFAGGRIAESRVSLVGGDDILPSFPAKVRQRVARLLRGRGVTFLSGPDIEVIATRGLSGAGFQHVLVWATGVRPADWLTRSGLALDHAGFVAVDRHLQSKSHEGIFCAGDAAGLVDGPQPKAGVIAVRQGPVLGENLRRYASGRQLQSFAPPKIWLSLISTGNRYAVASRGKWSVEGRWTWYWKDWIDRRFVRKYKQ</sequence>
<evidence type="ECO:0000256" key="2">
    <source>
        <dbReference type="ARBA" id="ARBA00022630"/>
    </source>
</evidence>
<dbReference type="InterPro" id="IPR023753">
    <property type="entry name" value="FAD/NAD-binding_dom"/>
</dbReference>
<evidence type="ECO:0000256" key="4">
    <source>
        <dbReference type="ARBA" id="ARBA00023002"/>
    </source>
</evidence>
<keyword evidence="7" id="KW-1185">Reference proteome</keyword>
<evidence type="ECO:0000259" key="5">
    <source>
        <dbReference type="Pfam" id="PF07992"/>
    </source>
</evidence>
<protein>
    <submittedName>
        <fullName evidence="6">FAD-dependent oxidoreductase</fullName>
    </submittedName>
</protein>
<dbReference type="NCBIfam" id="TIGR03169">
    <property type="entry name" value="Nterm_to_SelD"/>
    <property type="match status" value="1"/>
</dbReference>
<dbReference type="EMBL" id="JBHRYJ010000003">
    <property type="protein sequence ID" value="MFC3677134.1"/>
    <property type="molecule type" value="Genomic_DNA"/>
</dbReference>
<dbReference type="InterPro" id="IPR051169">
    <property type="entry name" value="NADH-Q_oxidoreductase"/>
</dbReference>
<dbReference type="InterPro" id="IPR017584">
    <property type="entry name" value="Pyridine_nucleo_diS_OxRdtase_N"/>
</dbReference>
<evidence type="ECO:0000313" key="6">
    <source>
        <dbReference type="EMBL" id="MFC3677134.1"/>
    </source>
</evidence>
<dbReference type="InterPro" id="IPR036188">
    <property type="entry name" value="FAD/NAD-bd_sf"/>
</dbReference>